<evidence type="ECO:0000313" key="2">
    <source>
        <dbReference type="EMBL" id="MBC2408988.1"/>
    </source>
</evidence>
<evidence type="ECO:0000313" key="3">
    <source>
        <dbReference type="Proteomes" id="UP000520513"/>
    </source>
</evidence>
<gene>
    <name evidence="1" type="ORF">HF209_29250</name>
    <name evidence="2" type="ORF">HF257_23515</name>
</gene>
<dbReference type="Proteomes" id="UP000534677">
    <property type="component" value="Unassembled WGS sequence"/>
</dbReference>
<protein>
    <recommendedName>
        <fullName evidence="5">Phospholipase D-like domain-containing protein</fullName>
    </recommendedName>
</protein>
<proteinExistence type="predicted"/>
<dbReference type="Gene3D" id="3.30.870.10">
    <property type="entry name" value="Endonuclease Chain A"/>
    <property type="match status" value="1"/>
</dbReference>
<organism evidence="2 3">
    <name type="scientific">Pseudomonas cremoris</name>
    <dbReference type="NCBI Taxonomy" id="2724178"/>
    <lineage>
        <taxon>Bacteria</taxon>
        <taxon>Pseudomonadati</taxon>
        <taxon>Pseudomonadota</taxon>
        <taxon>Gammaproteobacteria</taxon>
        <taxon>Pseudomonadales</taxon>
        <taxon>Pseudomonadaceae</taxon>
        <taxon>Pseudomonas</taxon>
    </lineage>
</organism>
<dbReference type="RefSeq" id="WP_185710511.1">
    <property type="nucleotide sequence ID" value="NZ_JAAXCY010000010.1"/>
</dbReference>
<dbReference type="Proteomes" id="UP000520513">
    <property type="component" value="Unassembled WGS sequence"/>
</dbReference>
<evidence type="ECO:0000313" key="1">
    <source>
        <dbReference type="EMBL" id="MBC2385044.1"/>
    </source>
</evidence>
<evidence type="ECO:0008006" key="5">
    <source>
        <dbReference type="Google" id="ProtNLM"/>
    </source>
</evidence>
<dbReference type="SUPFAM" id="SSF56024">
    <property type="entry name" value="Phospholipase D/nuclease"/>
    <property type="match status" value="1"/>
</dbReference>
<dbReference type="EMBL" id="JAAXCZ010000023">
    <property type="protein sequence ID" value="MBC2385044.1"/>
    <property type="molecule type" value="Genomic_DNA"/>
</dbReference>
<evidence type="ECO:0000313" key="4">
    <source>
        <dbReference type="Proteomes" id="UP000534677"/>
    </source>
</evidence>
<comment type="caution">
    <text evidence="2">The sequence shown here is derived from an EMBL/GenBank/DDBJ whole genome shotgun (WGS) entry which is preliminary data.</text>
</comment>
<accession>A0A7X1AQR3</accession>
<reference evidence="3 4" key="1">
    <citation type="submission" date="2020-04" db="EMBL/GenBank/DDBJ databases">
        <title>Pseudomonas crami sp. nov., a novel proteolytic bacterial species isolated from cream.</title>
        <authorList>
            <person name="Hofmann K."/>
            <person name="Woller A."/>
            <person name="Huptas C."/>
            <person name="Wenning M."/>
            <person name="Scherer S."/>
            <person name="Doll E.V."/>
        </authorList>
    </citation>
    <scope>NUCLEOTIDE SEQUENCE [LARGE SCALE GENOMIC DNA]</scope>
    <source>
        <strain evidence="1 4">WS 5096</strain>
        <strain evidence="2 3">WS 5106</strain>
    </source>
</reference>
<dbReference type="AlphaFoldDB" id="A0A7X1AQR3"/>
<dbReference type="EMBL" id="JAAXCY010000010">
    <property type="protein sequence ID" value="MBC2408988.1"/>
    <property type="molecule type" value="Genomic_DNA"/>
</dbReference>
<sequence>MFLTSKNYLKEFKGLIEGGENVSLAVAFWGKGAQDLIDKSWTGKSLRILCNLGSGGTNPKVIRDLINLKSTRQGLEVLTLDDLHAKVGVAESKAIVGSANLSVNGLGFEAVECAGWQEAGTLVGDPTQIFEIQEWFEALWARGEKITDVRLAEAEVAWLRNRRGRPNAATRFVEAPDASLKNRGIHVAIFQIPATEQAKREAGKARMEALSSDAPEVRNAKLDYFENWPDECEEALPVGYPILSVRYGPTKRLSGLSPWIRLPQLDRTFISNNTGKRVCLTMLGKLDLVAGMTLTPKDATAFAKRLKPWIAELYRGEDPEVGRCLPLDDFLAWEENLSSRARDSY</sequence>
<dbReference type="CDD" id="cd09117">
    <property type="entry name" value="PLDc_Bfil_DEXD_like"/>
    <property type="match status" value="1"/>
</dbReference>
<name>A0A7X1AQR3_9PSED</name>
<keyword evidence="4" id="KW-1185">Reference proteome</keyword>